<proteinExistence type="inferred from homology"/>
<dbReference type="Gene3D" id="3.90.1150.10">
    <property type="entry name" value="Aspartate Aminotransferase, domain 1"/>
    <property type="match status" value="1"/>
</dbReference>
<evidence type="ECO:0000313" key="8">
    <source>
        <dbReference type="EMBL" id="OGK56504.1"/>
    </source>
</evidence>
<dbReference type="GO" id="GO:0006520">
    <property type="term" value="P:amino acid metabolic process"/>
    <property type="evidence" value="ECO:0007669"/>
    <property type="project" value="InterPro"/>
</dbReference>
<keyword evidence="4" id="KW-0032">Aminotransferase</keyword>
<organism evidence="8 9">
    <name type="scientific">Candidatus Roizmanbacteria bacterium RIFCSPLOWO2_02_FULL_38_10</name>
    <dbReference type="NCBI Taxonomy" id="1802074"/>
    <lineage>
        <taxon>Bacteria</taxon>
        <taxon>Candidatus Roizmaniibacteriota</taxon>
    </lineage>
</organism>
<reference evidence="8 9" key="1">
    <citation type="journal article" date="2016" name="Nat. Commun.">
        <title>Thousands of microbial genomes shed light on interconnected biogeochemical processes in an aquifer system.</title>
        <authorList>
            <person name="Anantharaman K."/>
            <person name="Brown C.T."/>
            <person name="Hug L.A."/>
            <person name="Sharon I."/>
            <person name="Castelle C.J."/>
            <person name="Probst A.J."/>
            <person name="Thomas B.C."/>
            <person name="Singh A."/>
            <person name="Wilkins M.J."/>
            <person name="Karaoz U."/>
            <person name="Brodie E.L."/>
            <person name="Williams K.H."/>
            <person name="Hubbard S.S."/>
            <person name="Banfield J.F."/>
        </authorList>
    </citation>
    <scope>NUCLEOTIDE SEQUENCE [LARGE SCALE GENOMIC DNA]</scope>
</reference>
<dbReference type="PANTHER" id="PTHR11879">
    <property type="entry name" value="ASPARTATE AMINOTRANSFERASE"/>
    <property type="match status" value="1"/>
</dbReference>
<keyword evidence="6" id="KW-0663">Pyridoxal phosphate</keyword>
<dbReference type="PRINTS" id="PR00799">
    <property type="entry name" value="TRANSAMINASE"/>
</dbReference>
<dbReference type="GO" id="GO:0030170">
    <property type="term" value="F:pyridoxal phosphate binding"/>
    <property type="evidence" value="ECO:0007669"/>
    <property type="project" value="InterPro"/>
</dbReference>
<dbReference type="STRING" id="1802074.A3J15_02930"/>
<evidence type="ECO:0000313" key="9">
    <source>
        <dbReference type="Proteomes" id="UP000176376"/>
    </source>
</evidence>
<feature type="non-terminal residue" evidence="8">
    <location>
        <position position="1"/>
    </location>
</feature>
<dbReference type="InterPro" id="IPR015421">
    <property type="entry name" value="PyrdxlP-dep_Trfase_major"/>
</dbReference>
<evidence type="ECO:0000256" key="3">
    <source>
        <dbReference type="ARBA" id="ARBA00011738"/>
    </source>
</evidence>
<name>A0A1F7JLK2_9BACT</name>
<comment type="cofactor">
    <cofactor evidence="1">
        <name>pyridoxal 5'-phosphate</name>
        <dbReference type="ChEBI" id="CHEBI:597326"/>
    </cofactor>
</comment>
<dbReference type="InterPro" id="IPR015422">
    <property type="entry name" value="PyrdxlP-dep_Trfase_small"/>
</dbReference>
<dbReference type="Pfam" id="PF00155">
    <property type="entry name" value="Aminotran_1_2"/>
    <property type="match status" value="1"/>
</dbReference>
<dbReference type="AlphaFoldDB" id="A0A1F7JLK2"/>
<dbReference type="InterPro" id="IPR000796">
    <property type="entry name" value="Asp_trans"/>
</dbReference>
<comment type="caution">
    <text evidence="8">The sequence shown here is derived from an EMBL/GenBank/DDBJ whole genome shotgun (WGS) entry which is preliminary data.</text>
</comment>
<feature type="domain" description="Aminotransferase class I/classII large" evidence="7">
    <location>
        <begin position="27"/>
        <end position="315"/>
    </location>
</feature>
<dbReference type="Gene3D" id="3.40.640.10">
    <property type="entry name" value="Type I PLP-dependent aspartate aminotransferase-like (Major domain)"/>
    <property type="match status" value="1"/>
</dbReference>
<dbReference type="EMBL" id="MGAY01000035">
    <property type="protein sequence ID" value="OGK56504.1"/>
    <property type="molecule type" value="Genomic_DNA"/>
</dbReference>
<dbReference type="GO" id="GO:0008483">
    <property type="term" value="F:transaminase activity"/>
    <property type="evidence" value="ECO:0007669"/>
    <property type="project" value="UniProtKB-KW"/>
</dbReference>
<comment type="subunit">
    <text evidence="3">Homodimer.</text>
</comment>
<gene>
    <name evidence="8" type="ORF">A3J15_02930</name>
</gene>
<dbReference type="Proteomes" id="UP000176376">
    <property type="component" value="Unassembled WGS sequence"/>
</dbReference>
<evidence type="ECO:0000256" key="1">
    <source>
        <dbReference type="ARBA" id="ARBA00001933"/>
    </source>
</evidence>
<dbReference type="GO" id="GO:0042802">
    <property type="term" value="F:identical protein binding"/>
    <property type="evidence" value="ECO:0007669"/>
    <property type="project" value="TreeGrafter"/>
</dbReference>
<dbReference type="PANTHER" id="PTHR11879:SF22">
    <property type="entry name" value="ASPARTATE AMINOTRANSFERASE, MITOCHONDRIAL"/>
    <property type="match status" value="1"/>
</dbReference>
<evidence type="ECO:0000256" key="5">
    <source>
        <dbReference type="ARBA" id="ARBA00022679"/>
    </source>
</evidence>
<comment type="similarity">
    <text evidence="2">Belongs to the class-I pyridoxal-phosphate-dependent aminotransferase family.</text>
</comment>
<evidence type="ECO:0000259" key="7">
    <source>
        <dbReference type="Pfam" id="PF00155"/>
    </source>
</evidence>
<dbReference type="InterPro" id="IPR015424">
    <property type="entry name" value="PyrdxlP-dep_Trfase"/>
</dbReference>
<sequence>YLLAHGQYLIFGTEIWDNVAGSLIMAQTIGGTNALVLASKVLEQSLKNHQKRLLIDTGWPNHPKIFSQFEIINYEHENPKTRTYNHDIYIAKLKKHGIGCPVLLQTGGFNDDGTERSRNHWSEILEIVVSRKLIPIFDFAYNGLVNGWEKDAFPVHLFIKKGVIIFACASNSKNVAYNARLGSLYIVNVDNKYINNIQDSLSNKIIRPQYSNPPAFAAQVFAKILTDDTLRKQYQDEVTDIRINLLDKNRQILADVLGSKYHWIKEKRGMFLKLIPSGFSDEQVSFLKEKHAIHGPKSSRLNMGGFDPKKMRQIAKIYKDTLSL</sequence>
<evidence type="ECO:0000256" key="6">
    <source>
        <dbReference type="ARBA" id="ARBA00022898"/>
    </source>
</evidence>
<evidence type="ECO:0000256" key="4">
    <source>
        <dbReference type="ARBA" id="ARBA00022576"/>
    </source>
</evidence>
<dbReference type="SUPFAM" id="SSF53383">
    <property type="entry name" value="PLP-dependent transferases"/>
    <property type="match status" value="1"/>
</dbReference>
<evidence type="ECO:0000256" key="2">
    <source>
        <dbReference type="ARBA" id="ARBA00007441"/>
    </source>
</evidence>
<keyword evidence="5" id="KW-0808">Transferase</keyword>
<accession>A0A1F7JLK2</accession>
<protein>
    <recommendedName>
        <fullName evidence="7">Aminotransferase class I/classII large domain-containing protein</fullName>
    </recommendedName>
</protein>
<dbReference type="InterPro" id="IPR004839">
    <property type="entry name" value="Aminotransferase_I/II_large"/>
</dbReference>